<dbReference type="PANTHER" id="PTHR21576:SF25">
    <property type="entry name" value="OS07G0187900 PROTEIN"/>
    <property type="match status" value="1"/>
</dbReference>
<comment type="subcellular location">
    <subcellularLocation>
        <location evidence="1">Membrane</location>
        <topology evidence="1">Multi-pass membrane protein</topology>
    </subcellularLocation>
</comment>
<evidence type="ECO:0000313" key="7">
    <source>
        <dbReference type="EMBL" id="JAD76233.1"/>
    </source>
</evidence>
<evidence type="ECO:0000256" key="5">
    <source>
        <dbReference type="SAM" id="MobiDB-lite"/>
    </source>
</evidence>
<keyword evidence="2 6" id="KW-0812">Transmembrane</keyword>
<protein>
    <submittedName>
        <fullName evidence="7">Uncharacterized protein</fullName>
    </submittedName>
</protein>
<evidence type="ECO:0000256" key="1">
    <source>
        <dbReference type="ARBA" id="ARBA00004141"/>
    </source>
</evidence>
<dbReference type="GO" id="GO:0016020">
    <property type="term" value="C:membrane"/>
    <property type="evidence" value="ECO:0007669"/>
    <property type="project" value="UniProtKB-SubCell"/>
</dbReference>
<reference evidence="7" key="2">
    <citation type="journal article" date="2015" name="Data Brief">
        <title>Shoot transcriptome of the giant reed, Arundo donax.</title>
        <authorList>
            <person name="Barrero R.A."/>
            <person name="Guerrero F.D."/>
            <person name="Moolhuijzen P."/>
            <person name="Goolsby J.A."/>
            <person name="Tidwell J."/>
            <person name="Bellgard S.E."/>
            <person name="Bellgard M.I."/>
        </authorList>
    </citation>
    <scope>NUCLEOTIDE SEQUENCE</scope>
    <source>
        <tissue evidence="7">Shoot tissue taken approximately 20 cm above the soil surface</tissue>
    </source>
</reference>
<feature type="transmembrane region" description="Helical" evidence="6">
    <location>
        <begin position="50"/>
        <end position="69"/>
    </location>
</feature>
<sequence>MASPLGSYILNVRVAGRFYDAEADRKRVAGAGGGGRDRVCLGVECFKRSFLIITAATVLGALVSLVLVWRTWGFYKGDIYARFRESGAGEEGTDGGLPVDHQRRRPEGEEEEEESTAANGRKG</sequence>
<organism evidence="7">
    <name type="scientific">Arundo donax</name>
    <name type="common">Giant reed</name>
    <name type="synonym">Donax arundinaceus</name>
    <dbReference type="NCBI Taxonomy" id="35708"/>
    <lineage>
        <taxon>Eukaryota</taxon>
        <taxon>Viridiplantae</taxon>
        <taxon>Streptophyta</taxon>
        <taxon>Embryophyta</taxon>
        <taxon>Tracheophyta</taxon>
        <taxon>Spermatophyta</taxon>
        <taxon>Magnoliopsida</taxon>
        <taxon>Liliopsida</taxon>
        <taxon>Poales</taxon>
        <taxon>Poaceae</taxon>
        <taxon>PACMAD clade</taxon>
        <taxon>Arundinoideae</taxon>
        <taxon>Arundineae</taxon>
        <taxon>Arundo</taxon>
    </lineage>
</organism>
<dbReference type="EMBL" id="GBRH01221662">
    <property type="protein sequence ID" value="JAD76233.1"/>
    <property type="molecule type" value="Transcribed_RNA"/>
</dbReference>
<reference evidence="7" key="1">
    <citation type="submission" date="2014-09" db="EMBL/GenBank/DDBJ databases">
        <authorList>
            <person name="Magalhaes I.L.F."/>
            <person name="Oliveira U."/>
            <person name="Santos F.R."/>
            <person name="Vidigal T.H.D.A."/>
            <person name="Brescovit A.D."/>
            <person name="Santos A.J."/>
        </authorList>
    </citation>
    <scope>NUCLEOTIDE SEQUENCE</scope>
    <source>
        <tissue evidence="7">Shoot tissue taken approximately 20 cm above the soil surface</tissue>
    </source>
</reference>
<dbReference type="PANTHER" id="PTHR21576">
    <property type="entry name" value="UNCHARACTERIZED NODULIN-LIKE PROTEIN"/>
    <property type="match status" value="1"/>
</dbReference>
<feature type="region of interest" description="Disordered" evidence="5">
    <location>
        <begin position="87"/>
        <end position="123"/>
    </location>
</feature>
<proteinExistence type="predicted"/>
<evidence type="ECO:0000256" key="2">
    <source>
        <dbReference type="ARBA" id="ARBA00022692"/>
    </source>
</evidence>
<keyword evidence="4 6" id="KW-0472">Membrane</keyword>
<evidence type="ECO:0000256" key="6">
    <source>
        <dbReference type="SAM" id="Phobius"/>
    </source>
</evidence>
<accession>A0A0A9CP68</accession>
<keyword evidence="3 6" id="KW-1133">Transmembrane helix</keyword>
<evidence type="ECO:0000256" key="4">
    <source>
        <dbReference type="ARBA" id="ARBA00023136"/>
    </source>
</evidence>
<dbReference type="AlphaFoldDB" id="A0A0A9CP68"/>
<name>A0A0A9CP68_ARUDO</name>
<evidence type="ECO:0000256" key="3">
    <source>
        <dbReference type="ARBA" id="ARBA00022989"/>
    </source>
</evidence>